<dbReference type="STRING" id="1121421.SAMN02745123_00803"/>
<dbReference type="Pfam" id="PF00374">
    <property type="entry name" value="NiFeSe_Hases"/>
    <property type="match status" value="1"/>
</dbReference>
<dbReference type="InterPro" id="IPR018194">
    <property type="entry name" value="Ni-dep_hyd_lsu_Ni_BS"/>
</dbReference>
<feature type="domain" description="NADH:ubiquinone oxidoreductase 30kDa subunit" evidence="4">
    <location>
        <begin position="34"/>
        <end position="150"/>
    </location>
</feature>
<dbReference type="SUPFAM" id="SSF56762">
    <property type="entry name" value="HydB/Nqo4-like"/>
    <property type="match status" value="1"/>
</dbReference>
<accession>A0A1M6PZ17</accession>
<evidence type="ECO:0000259" key="4">
    <source>
        <dbReference type="Pfam" id="PF00329"/>
    </source>
</evidence>
<dbReference type="Gene3D" id="1.10.645.10">
    <property type="entry name" value="Cytochrome-c3 Hydrogenase, chain B"/>
    <property type="match status" value="1"/>
</dbReference>
<reference evidence="7" key="1">
    <citation type="submission" date="2016-11" db="EMBL/GenBank/DDBJ databases">
        <authorList>
            <person name="Varghese N."/>
            <person name="Submissions S."/>
        </authorList>
    </citation>
    <scope>NUCLEOTIDE SEQUENCE [LARGE SCALE GENOMIC DNA]</scope>
    <source>
        <strain evidence="7">DSM 10349</strain>
    </source>
</reference>
<feature type="binding site" evidence="3">
    <location>
        <position position="234"/>
    </location>
    <ligand>
        <name>Ni(2+)</name>
        <dbReference type="ChEBI" id="CHEBI:49786"/>
    </ligand>
</feature>
<feature type="binding site" evidence="3">
    <location>
        <position position="231"/>
    </location>
    <ligand>
        <name>Ni(2+)</name>
        <dbReference type="ChEBI" id="CHEBI:49786"/>
    </ligand>
</feature>
<dbReference type="GO" id="GO:0008137">
    <property type="term" value="F:NADH dehydrogenase (ubiquinone) activity"/>
    <property type="evidence" value="ECO:0007669"/>
    <property type="project" value="InterPro"/>
</dbReference>
<dbReference type="OrthoDB" id="9801496at2"/>
<dbReference type="GO" id="GO:0008901">
    <property type="term" value="F:ferredoxin hydrogenase activity"/>
    <property type="evidence" value="ECO:0007669"/>
    <property type="project" value="InterPro"/>
</dbReference>
<feature type="binding site" evidence="3">
    <location>
        <position position="522"/>
    </location>
    <ligand>
        <name>Fe cation</name>
        <dbReference type="ChEBI" id="CHEBI:24875"/>
    </ligand>
</feature>
<dbReference type="EMBL" id="FRAR01000007">
    <property type="protein sequence ID" value="SHK13151.1"/>
    <property type="molecule type" value="Genomic_DNA"/>
</dbReference>
<dbReference type="PROSITE" id="PS00507">
    <property type="entry name" value="NI_HGENASE_L_1"/>
    <property type="match status" value="1"/>
</dbReference>
<protein>
    <submittedName>
        <fullName evidence="6">Ni,Fe-hydrogenase III large subunit</fullName>
    </submittedName>
</protein>
<dbReference type="InterPro" id="IPR052197">
    <property type="entry name" value="ComplexI_49kDa-like"/>
</dbReference>
<dbReference type="AlphaFoldDB" id="A0A1M6PZ17"/>
<dbReference type="Pfam" id="PF00346">
    <property type="entry name" value="Complex1_49kDa"/>
    <property type="match status" value="1"/>
</dbReference>
<feature type="binding site" evidence="3">
    <location>
        <position position="486"/>
    </location>
    <ligand>
        <name>Mg(2+)</name>
        <dbReference type="ChEBI" id="CHEBI:18420"/>
    </ligand>
</feature>
<evidence type="ECO:0000256" key="2">
    <source>
        <dbReference type="ARBA" id="ARBA00023027"/>
    </source>
</evidence>
<dbReference type="InterPro" id="IPR037232">
    <property type="entry name" value="NADH_quin_OxRdtase_su_C/D-like"/>
</dbReference>
<feature type="binding site" evidence="3">
    <location>
        <position position="212"/>
    </location>
    <ligand>
        <name>Mg(2+)</name>
        <dbReference type="ChEBI" id="CHEBI:18420"/>
    </ligand>
</feature>
<comment type="cofactor">
    <cofactor evidence="3">
        <name>Fe cation</name>
        <dbReference type="ChEBI" id="CHEBI:24875"/>
    </cofactor>
</comment>
<sequence length="525" mass="58207">MCNQPFWKVFSEHPDCDLIKITTNGAVRNIKLGVPVSKFSEAVDMLKKQGAFLVTMTATDKRQQFGIFTVYTVFALPGENTIIELKVVLDAEQPSYPSITPLIPAAHWLEREMKDMFGIIPVGHPDLRRLAVHGDWPEDIYPLRKDFAANTVVPRVTGKLEFCSVEGEGLFQVPVGPIHAGIIEPGHFRFFTFGEDVIDLQAQLFYTHRGIEKAAEGKHYADAALVAERICGVCSASHSVAYAQAIETLAGVAVPKRALYIRTILLEMERLYNHIGDIGNMCAGIGFSFGISRGAMLKERLMRMNMRLTGHRYLRGMVIPGGIQKDVANTSEISSELKEVEQELKKITSIMLASQSLVDRMRTTGILPKEVALALGAVGPAARASGVKRDLRTELPYGAYADFAFKIPTQIEGDVLSRLNQRIEESEQTFAILQQAFLHLSEGALAVELPNLPPYRTAVGYTESARGANVHWVMSGPDNRIFRYMVRSASHCNWPVLPLCVPGNIVPDFPLINKSFELCYACLDR</sequence>
<dbReference type="GO" id="GO:0048038">
    <property type="term" value="F:quinone binding"/>
    <property type="evidence" value="ECO:0007669"/>
    <property type="project" value="InterPro"/>
</dbReference>
<name>A0A1M6PZ17_9FIRM</name>
<dbReference type="InterPro" id="IPR029014">
    <property type="entry name" value="NiFe-Hase_large"/>
</dbReference>
<dbReference type="Proteomes" id="UP000183997">
    <property type="component" value="Unassembled WGS sequence"/>
</dbReference>
<proteinExistence type="predicted"/>
<dbReference type="InterPro" id="IPR001135">
    <property type="entry name" value="NADH_Q_OxRdtase_suD"/>
</dbReference>
<keyword evidence="1" id="KW-0560">Oxidoreductase</keyword>
<dbReference type="SUPFAM" id="SSF143243">
    <property type="entry name" value="Nqo5-like"/>
    <property type="match status" value="1"/>
</dbReference>
<keyword evidence="2" id="KW-0520">NAD</keyword>
<dbReference type="InterPro" id="IPR001501">
    <property type="entry name" value="Ni-dep_hyd_lsu"/>
</dbReference>
<evidence type="ECO:0000256" key="3">
    <source>
        <dbReference type="PIRSR" id="PIRSR601501-1"/>
    </source>
</evidence>
<dbReference type="GO" id="GO:0051287">
    <property type="term" value="F:NAD binding"/>
    <property type="evidence" value="ECO:0007669"/>
    <property type="project" value="InterPro"/>
</dbReference>
<keyword evidence="7" id="KW-1185">Reference proteome</keyword>
<evidence type="ECO:0000313" key="7">
    <source>
        <dbReference type="Proteomes" id="UP000183997"/>
    </source>
</evidence>
<keyword evidence="3" id="KW-0479">Metal-binding</keyword>
<dbReference type="GO" id="GO:0016151">
    <property type="term" value="F:nickel cation binding"/>
    <property type="evidence" value="ECO:0007669"/>
    <property type="project" value="InterPro"/>
</dbReference>
<feature type="binding site" evidence="3">
    <location>
        <position position="519"/>
    </location>
    <ligand>
        <name>Ni(2+)</name>
        <dbReference type="ChEBI" id="CHEBI:49786"/>
    </ligand>
</feature>
<dbReference type="PANTHER" id="PTHR43485">
    <property type="entry name" value="HYDROGENASE-4 COMPONENT G"/>
    <property type="match status" value="1"/>
</dbReference>
<dbReference type="Pfam" id="PF00329">
    <property type="entry name" value="Complex1_30kDa"/>
    <property type="match status" value="1"/>
</dbReference>
<dbReference type="RefSeq" id="WP_084082295.1">
    <property type="nucleotide sequence ID" value="NZ_FRAR01000007.1"/>
</dbReference>
<evidence type="ECO:0000256" key="1">
    <source>
        <dbReference type="ARBA" id="ARBA00023002"/>
    </source>
</evidence>
<feature type="domain" description="NADH-quinone oxidoreductase subunit D" evidence="5">
    <location>
        <begin position="298"/>
        <end position="451"/>
    </location>
</feature>
<evidence type="ECO:0000259" key="5">
    <source>
        <dbReference type="Pfam" id="PF00346"/>
    </source>
</evidence>
<evidence type="ECO:0000313" key="6">
    <source>
        <dbReference type="EMBL" id="SHK13151.1"/>
    </source>
</evidence>
<keyword evidence="3" id="KW-0408">Iron</keyword>
<dbReference type="InterPro" id="IPR001268">
    <property type="entry name" value="NADH_UbQ_OxRdtase_30kDa_su"/>
</dbReference>
<gene>
    <name evidence="6" type="ORF">SAMN02745123_00803</name>
</gene>
<comment type="cofactor">
    <cofactor evidence="3">
        <name>Ni(2+)</name>
        <dbReference type="ChEBI" id="CHEBI:49786"/>
    </cofactor>
</comment>
<keyword evidence="3" id="KW-0533">Nickel</keyword>
<keyword evidence="3" id="KW-0460">Magnesium</keyword>
<feature type="binding site" evidence="3">
    <location>
        <position position="234"/>
    </location>
    <ligand>
        <name>Fe cation</name>
        <dbReference type="ChEBI" id="CHEBI:24875"/>
    </ligand>
</feature>
<dbReference type="Gene3D" id="3.30.460.80">
    <property type="entry name" value="NADH:ubiquinone oxidoreductase, 30kDa subunit"/>
    <property type="match status" value="1"/>
</dbReference>
<dbReference type="PANTHER" id="PTHR43485:SF1">
    <property type="entry name" value="FORMATE HYDROGENLYASE SUBUNIT 5-RELATED"/>
    <property type="match status" value="1"/>
</dbReference>
<dbReference type="GO" id="GO:0016651">
    <property type="term" value="F:oxidoreductase activity, acting on NAD(P)H"/>
    <property type="evidence" value="ECO:0007669"/>
    <property type="project" value="InterPro"/>
</dbReference>
<organism evidence="6 7">
    <name type="scientific">Desulforamulus aeronauticus DSM 10349</name>
    <dbReference type="NCBI Taxonomy" id="1121421"/>
    <lineage>
        <taxon>Bacteria</taxon>
        <taxon>Bacillati</taxon>
        <taxon>Bacillota</taxon>
        <taxon>Clostridia</taxon>
        <taxon>Eubacteriales</taxon>
        <taxon>Peptococcaceae</taxon>
        <taxon>Desulforamulus</taxon>
    </lineage>
</organism>